<dbReference type="AlphaFoldDB" id="A0A246RXE1"/>
<proteinExistence type="predicted"/>
<protein>
    <submittedName>
        <fullName evidence="1">Uncharacterized protein</fullName>
    </submittedName>
</protein>
<reference evidence="1 2" key="1">
    <citation type="submission" date="2014-08" db="EMBL/GenBank/DDBJ databases">
        <title>Draft genome sequence of a novel L-asparaginase producing marine bacterium, Halomonas campaniensis.</title>
        <authorList>
            <person name="Sundarakrishnan B."/>
            <person name="Moushumi Priya A."/>
            <person name="Raman G."/>
            <person name="Sakthivel N."/>
            <person name="Park S."/>
            <person name="Jayachandran S."/>
        </authorList>
    </citation>
    <scope>NUCLEOTIDE SEQUENCE [LARGE SCALE GENOMIC DNA]</scope>
    <source>
        <strain evidence="1 2">SK03</strain>
    </source>
</reference>
<keyword evidence="2" id="KW-1185">Reference proteome</keyword>
<organism evidence="1 2">
    <name type="scientific">Halomonas campaniensis</name>
    <dbReference type="NCBI Taxonomy" id="213554"/>
    <lineage>
        <taxon>Bacteria</taxon>
        <taxon>Pseudomonadati</taxon>
        <taxon>Pseudomonadota</taxon>
        <taxon>Gammaproteobacteria</taxon>
        <taxon>Oceanospirillales</taxon>
        <taxon>Halomonadaceae</taxon>
        <taxon>Halomonas</taxon>
    </lineage>
</organism>
<gene>
    <name evidence="1" type="ORF">JI62_13915</name>
</gene>
<evidence type="ECO:0000313" key="1">
    <source>
        <dbReference type="EMBL" id="OWV28756.1"/>
    </source>
</evidence>
<accession>A0A246RXE1</accession>
<evidence type="ECO:0000313" key="2">
    <source>
        <dbReference type="Proteomes" id="UP000197334"/>
    </source>
</evidence>
<dbReference type="EMBL" id="JPUA01000034">
    <property type="protein sequence ID" value="OWV28756.1"/>
    <property type="molecule type" value="Genomic_DNA"/>
</dbReference>
<sequence length="68" mass="7898">MREFFKDQRPFSQRWMESVLTVTAAHLLKTYAILLDRSDPPLRLLKDALPGSPVPCESWSPIKRSEKL</sequence>
<name>A0A246RXE1_9GAMM</name>
<comment type="caution">
    <text evidence="1">The sequence shown here is derived from an EMBL/GenBank/DDBJ whole genome shotgun (WGS) entry which is preliminary data.</text>
</comment>
<dbReference type="Proteomes" id="UP000197334">
    <property type="component" value="Unassembled WGS sequence"/>
</dbReference>